<keyword evidence="9" id="KW-0804">Transcription</keyword>
<evidence type="ECO:0000256" key="1">
    <source>
        <dbReference type="ARBA" id="ARBA00004123"/>
    </source>
</evidence>
<evidence type="ECO:0000256" key="9">
    <source>
        <dbReference type="ARBA" id="ARBA00023163"/>
    </source>
</evidence>
<dbReference type="PROSITE" id="PS00028">
    <property type="entry name" value="ZINC_FINGER_C2H2_1"/>
    <property type="match status" value="3"/>
</dbReference>
<evidence type="ECO:0000256" key="6">
    <source>
        <dbReference type="ARBA" id="ARBA00022833"/>
    </source>
</evidence>
<dbReference type="InterPro" id="IPR036236">
    <property type="entry name" value="Znf_C2H2_sf"/>
</dbReference>
<dbReference type="InterPro" id="IPR013087">
    <property type="entry name" value="Znf_C2H2_type"/>
</dbReference>
<evidence type="ECO:0000256" key="7">
    <source>
        <dbReference type="ARBA" id="ARBA00023015"/>
    </source>
</evidence>
<evidence type="ECO:0000313" key="13">
    <source>
        <dbReference type="EMBL" id="KFP55204.1"/>
    </source>
</evidence>
<keyword evidence="6" id="KW-0862">Zinc</keyword>
<accession>A0A091LIM7</accession>
<feature type="domain" description="C2H2-type" evidence="12">
    <location>
        <begin position="60"/>
        <end position="88"/>
    </location>
</feature>
<evidence type="ECO:0000259" key="12">
    <source>
        <dbReference type="PROSITE" id="PS50157"/>
    </source>
</evidence>
<dbReference type="OrthoDB" id="654211at2759"/>
<feature type="domain" description="C2H2-type" evidence="12">
    <location>
        <begin position="4"/>
        <end position="31"/>
    </location>
</feature>
<dbReference type="Pfam" id="PF13894">
    <property type="entry name" value="zf-C2H2_4"/>
    <property type="match status" value="1"/>
</dbReference>
<dbReference type="GO" id="GO:0008270">
    <property type="term" value="F:zinc ion binding"/>
    <property type="evidence" value="ECO:0007669"/>
    <property type="project" value="UniProtKB-KW"/>
</dbReference>
<dbReference type="FunFam" id="3.30.160.60:FF:000130">
    <property type="entry name" value="Spalt-like transcription factor 4"/>
    <property type="match status" value="1"/>
</dbReference>
<evidence type="ECO:0000256" key="3">
    <source>
        <dbReference type="ARBA" id="ARBA00022723"/>
    </source>
</evidence>
<dbReference type="EMBL" id="KL322655">
    <property type="protein sequence ID" value="KFP55204.1"/>
    <property type="molecule type" value="Genomic_DNA"/>
</dbReference>
<dbReference type="SMART" id="SM00355">
    <property type="entry name" value="ZnF_C2H2"/>
    <property type="match status" value="3"/>
</dbReference>
<proteinExistence type="inferred from homology"/>
<comment type="similarity">
    <text evidence="2">Belongs to the krueppel C2H2-type zinc-finger protein family.</text>
</comment>
<feature type="non-terminal residue" evidence="13">
    <location>
        <position position="101"/>
    </location>
</feature>
<keyword evidence="14" id="KW-1185">Reference proteome</keyword>
<feature type="non-terminal residue" evidence="13">
    <location>
        <position position="1"/>
    </location>
</feature>
<dbReference type="Gene3D" id="3.30.160.60">
    <property type="entry name" value="Classic Zinc Finger"/>
    <property type="match status" value="3"/>
</dbReference>
<gene>
    <name evidence="13" type="ORF">N323_06172</name>
</gene>
<name>A0A091LIM7_CATAU</name>
<keyword evidence="5 11" id="KW-0863">Zinc-finger</keyword>
<dbReference type="AlphaFoldDB" id="A0A091LIM7"/>
<dbReference type="GO" id="GO:0005634">
    <property type="term" value="C:nucleus"/>
    <property type="evidence" value="ECO:0007669"/>
    <property type="project" value="UniProtKB-SubCell"/>
</dbReference>
<evidence type="ECO:0000256" key="5">
    <source>
        <dbReference type="ARBA" id="ARBA00022771"/>
    </source>
</evidence>
<dbReference type="Pfam" id="PF00096">
    <property type="entry name" value="zf-C2H2"/>
    <property type="match status" value="2"/>
</dbReference>
<feature type="domain" description="C2H2-type" evidence="12">
    <location>
        <begin position="32"/>
        <end position="59"/>
    </location>
</feature>
<reference evidence="13 14" key="1">
    <citation type="submission" date="2014-04" db="EMBL/GenBank/DDBJ databases">
        <title>Genome evolution of avian class.</title>
        <authorList>
            <person name="Zhang G."/>
            <person name="Li C."/>
        </authorList>
    </citation>
    <scope>NUCLEOTIDE SEQUENCE [LARGE SCALE GENOMIC DNA]</scope>
    <source>
        <strain evidence="13">BGI_N323</strain>
    </source>
</reference>
<dbReference type="FunFam" id="3.30.160.60:FF:000657">
    <property type="entry name" value="GDNF inducible zinc finger protein 1"/>
    <property type="match status" value="1"/>
</dbReference>
<dbReference type="PANTHER" id="PTHR24394:SF48">
    <property type="entry name" value="ZINC FINGER PROTEIN 771"/>
    <property type="match status" value="1"/>
</dbReference>
<keyword evidence="8" id="KW-0238">DNA-binding</keyword>
<evidence type="ECO:0000256" key="11">
    <source>
        <dbReference type="PROSITE-ProRule" id="PRU00042"/>
    </source>
</evidence>
<keyword evidence="7" id="KW-0805">Transcription regulation</keyword>
<keyword evidence="4" id="KW-0677">Repeat</keyword>
<evidence type="ECO:0000313" key="14">
    <source>
        <dbReference type="Proteomes" id="UP000053745"/>
    </source>
</evidence>
<protein>
    <submittedName>
        <fullName evidence="13">Zinc finger and BTB domain-containing protein 48</fullName>
    </submittedName>
</protein>
<evidence type="ECO:0000256" key="2">
    <source>
        <dbReference type="ARBA" id="ARBA00006991"/>
    </source>
</evidence>
<keyword evidence="3" id="KW-0479">Metal-binding</keyword>
<evidence type="ECO:0000256" key="8">
    <source>
        <dbReference type="ARBA" id="ARBA00023125"/>
    </source>
</evidence>
<dbReference type="Proteomes" id="UP000053745">
    <property type="component" value="Unassembled WGS sequence"/>
</dbReference>
<dbReference type="FunFam" id="3.30.160.60:FF:000809">
    <property type="entry name" value="Zinc finger and BTB domain-containing 48"/>
    <property type="match status" value="1"/>
</dbReference>
<dbReference type="SUPFAM" id="SSF57667">
    <property type="entry name" value="beta-beta-alpha zinc fingers"/>
    <property type="match status" value="2"/>
</dbReference>
<comment type="subcellular location">
    <subcellularLocation>
        <location evidence="1">Nucleus</location>
    </subcellularLocation>
</comment>
<sequence length="101" mass="11840">ERPYVCEFCHHAFTQKANLNMHLRTHTGEKPFQCHLCGKTFRTQASLDKHNRTHTGERPFSCEFCDQRFTEKGPLLRHIASRHQEGRPHFCQICGKTFKGN</sequence>
<dbReference type="PANTHER" id="PTHR24394">
    <property type="entry name" value="ZINC FINGER PROTEIN"/>
    <property type="match status" value="1"/>
</dbReference>
<dbReference type="PROSITE" id="PS50157">
    <property type="entry name" value="ZINC_FINGER_C2H2_2"/>
    <property type="match status" value="3"/>
</dbReference>
<keyword evidence="10" id="KW-0539">Nucleus</keyword>
<evidence type="ECO:0000256" key="10">
    <source>
        <dbReference type="ARBA" id="ARBA00023242"/>
    </source>
</evidence>
<organism evidence="13 14">
    <name type="scientific">Cathartes aura</name>
    <name type="common">Turkey vulture</name>
    <name type="synonym">Vultur aura</name>
    <dbReference type="NCBI Taxonomy" id="43455"/>
    <lineage>
        <taxon>Eukaryota</taxon>
        <taxon>Metazoa</taxon>
        <taxon>Chordata</taxon>
        <taxon>Craniata</taxon>
        <taxon>Vertebrata</taxon>
        <taxon>Euteleostomi</taxon>
        <taxon>Archelosauria</taxon>
        <taxon>Archosauria</taxon>
        <taxon>Dinosauria</taxon>
        <taxon>Saurischia</taxon>
        <taxon>Theropoda</taxon>
        <taxon>Coelurosauria</taxon>
        <taxon>Aves</taxon>
        <taxon>Neognathae</taxon>
        <taxon>Neoaves</taxon>
        <taxon>Telluraves</taxon>
        <taxon>Accipitrimorphae</taxon>
        <taxon>Accipitriformes</taxon>
        <taxon>Cathartidae</taxon>
        <taxon>Cathartes</taxon>
    </lineage>
</organism>
<evidence type="ECO:0000256" key="4">
    <source>
        <dbReference type="ARBA" id="ARBA00022737"/>
    </source>
</evidence>
<dbReference type="GO" id="GO:0003677">
    <property type="term" value="F:DNA binding"/>
    <property type="evidence" value="ECO:0007669"/>
    <property type="project" value="UniProtKB-KW"/>
</dbReference>
<dbReference type="GO" id="GO:0000981">
    <property type="term" value="F:DNA-binding transcription factor activity, RNA polymerase II-specific"/>
    <property type="evidence" value="ECO:0007669"/>
    <property type="project" value="TreeGrafter"/>
</dbReference>